<reference evidence="2 3" key="1">
    <citation type="submission" date="2021-06" db="EMBL/GenBank/DDBJ databases">
        <authorList>
            <person name="Kallberg Y."/>
            <person name="Tangrot J."/>
            <person name="Rosling A."/>
        </authorList>
    </citation>
    <scope>NUCLEOTIDE SEQUENCE [LARGE SCALE GENOMIC DNA]</scope>
    <source>
        <strain evidence="2 3">120-4 pot B 10/14</strain>
    </source>
</reference>
<sequence>MFREINPKSANKYLKVELLNNNEQYNVRPIGKRKRDNKVAKSSEQLNKKRRISELVNENKVPK</sequence>
<name>A0ABN7VGH9_GIGMA</name>
<keyword evidence="3" id="KW-1185">Reference proteome</keyword>
<evidence type="ECO:0000256" key="1">
    <source>
        <dbReference type="SAM" id="MobiDB-lite"/>
    </source>
</evidence>
<comment type="caution">
    <text evidence="2">The sequence shown here is derived from an EMBL/GenBank/DDBJ whole genome shotgun (WGS) entry which is preliminary data.</text>
</comment>
<feature type="region of interest" description="Disordered" evidence="1">
    <location>
        <begin position="27"/>
        <end position="63"/>
    </location>
</feature>
<gene>
    <name evidence="2" type="ORF">GMARGA_LOCUS18366</name>
</gene>
<evidence type="ECO:0000313" key="3">
    <source>
        <dbReference type="Proteomes" id="UP000789901"/>
    </source>
</evidence>
<dbReference type="Proteomes" id="UP000789901">
    <property type="component" value="Unassembled WGS sequence"/>
</dbReference>
<proteinExistence type="predicted"/>
<accession>A0ABN7VGH9</accession>
<protein>
    <submittedName>
        <fullName evidence="2">3773_t:CDS:1</fullName>
    </submittedName>
</protein>
<organism evidence="2 3">
    <name type="scientific">Gigaspora margarita</name>
    <dbReference type="NCBI Taxonomy" id="4874"/>
    <lineage>
        <taxon>Eukaryota</taxon>
        <taxon>Fungi</taxon>
        <taxon>Fungi incertae sedis</taxon>
        <taxon>Mucoromycota</taxon>
        <taxon>Glomeromycotina</taxon>
        <taxon>Glomeromycetes</taxon>
        <taxon>Diversisporales</taxon>
        <taxon>Gigasporaceae</taxon>
        <taxon>Gigaspora</taxon>
    </lineage>
</organism>
<dbReference type="EMBL" id="CAJVQB010014613">
    <property type="protein sequence ID" value="CAG8769511.1"/>
    <property type="molecule type" value="Genomic_DNA"/>
</dbReference>
<evidence type="ECO:0000313" key="2">
    <source>
        <dbReference type="EMBL" id="CAG8769511.1"/>
    </source>
</evidence>